<dbReference type="OrthoDB" id="9182796at2"/>
<keyword evidence="1" id="KW-0472">Membrane</keyword>
<evidence type="ECO:0000313" key="3">
    <source>
        <dbReference type="Proteomes" id="UP000297871"/>
    </source>
</evidence>
<accession>A0A4R9J8V9</accession>
<name>A0A4R9J8V9_9LEPT</name>
<comment type="caution">
    <text evidence="2">The sequence shown here is derived from an EMBL/GenBank/DDBJ whole genome shotgun (WGS) entry which is preliminary data.</text>
</comment>
<evidence type="ECO:0000313" key="2">
    <source>
        <dbReference type="EMBL" id="TGL34845.1"/>
    </source>
</evidence>
<dbReference type="EMBL" id="RQFY01000004">
    <property type="protein sequence ID" value="TGL34845.1"/>
    <property type="molecule type" value="Genomic_DNA"/>
</dbReference>
<feature type="transmembrane region" description="Helical" evidence="1">
    <location>
        <begin position="50"/>
        <end position="71"/>
    </location>
</feature>
<dbReference type="AlphaFoldDB" id="A0A4R9J8V9"/>
<gene>
    <name evidence="2" type="ORF">EHQ52_10165</name>
</gene>
<protein>
    <submittedName>
        <fullName evidence="2">Uncharacterized protein</fullName>
    </submittedName>
</protein>
<organism evidence="2 3">
    <name type="scientific">Leptospira koniambonensis</name>
    <dbReference type="NCBI Taxonomy" id="2484950"/>
    <lineage>
        <taxon>Bacteria</taxon>
        <taxon>Pseudomonadati</taxon>
        <taxon>Spirochaetota</taxon>
        <taxon>Spirochaetia</taxon>
        <taxon>Leptospirales</taxon>
        <taxon>Leptospiraceae</taxon>
        <taxon>Leptospira</taxon>
    </lineage>
</organism>
<proteinExistence type="predicted"/>
<keyword evidence="3" id="KW-1185">Reference proteome</keyword>
<dbReference type="Proteomes" id="UP000297871">
    <property type="component" value="Unassembled WGS sequence"/>
</dbReference>
<keyword evidence="1" id="KW-0812">Transmembrane</keyword>
<keyword evidence="1" id="KW-1133">Transmembrane helix</keyword>
<sequence length="448" mass="51800">MDIKFKDFYELLSKAWHRPSTLLISIVFSVLLLGWYFAGVDVKNIELIEIYLIGFSVAIIIAIWFLTVRIWPVRSDKIGILMALALENEDQEKIIGEDFLTTFEKLLREGGETEDLVVKKISSWQAKKLLTINDVSIMMNRINCVVSIYGRGRIRPIDGKDFHILELNSVITHKPIPKLISQKLANDISGIYPTQLEIPIKDFRTLQDLSIYTNLSARYMVGVTLLINKKIVRAQSFLEDLYSRIPHINDVYLNKLRILSSRRLREALSFSAITCYADYKKTKKKPLLDTTEQLCKRILQLDKNDFTGNNLTAIVKFLRDRDTQGAKRLIKKLKGFPGPTWKMSMAFLLAYEGDLRNSKSYYFSAFSSSDSQGVFIESEEFIQEIYDEDGKVELLFVLGFINYHYKKDYILSIEYFNQFIEANPAKFQDEIKESKGYIKKIQSDSDVV</sequence>
<evidence type="ECO:0000256" key="1">
    <source>
        <dbReference type="SAM" id="Phobius"/>
    </source>
</evidence>
<dbReference type="RefSeq" id="WP_135615073.1">
    <property type="nucleotide sequence ID" value="NZ_RQFY01000004.1"/>
</dbReference>
<feature type="transmembrane region" description="Helical" evidence="1">
    <location>
        <begin position="21"/>
        <end position="38"/>
    </location>
</feature>
<reference evidence="2" key="1">
    <citation type="journal article" date="2019" name="PLoS Negl. Trop. Dis.">
        <title>Revisiting the worldwide diversity of Leptospira species in the environment.</title>
        <authorList>
            <person name="Vincent A.T."/>
            <person name="Schiettekatte O."/>
            <person name="Bourhy P."/>
            <person name="Veyrier F.J."/>
            <person name="Picardeau M."/>
        </authorList>
    </citation>
    <scope>NUCLEOTIDE SEQUENCE [LARGE SCALE GENOMIC DNA]</scope>
    <source>
        <strain evidence="2">201800265</strain>
    </source>
</reference>